<accession>A0A0A9GP13</accession>
<sequence length="27" mass="3130">MCIQTCKQWPMLASEFLGTNYSSTYII</sequence>
<dbReference type="EMBL" id="GBRH01171006">
    <property type="protein sequence ID" value="JAE26890.1"/>
    <property type="molecule type" value="Transcribed_RNA"/>
</dbReference>
<dbReference type="AlphaFoldDB" id="A0A0A9GP13"/>
<name>A0A0A9GP13_ARUDO</name>
<reference evidence="1" key="1">
    <citation type="submission" date="2014-09" db="EMBL/GenBank/DDBJ databases">
        <authorList>
            <person name="Magalhaes I.L.F."/>
            <person name="Oliveira U."/>
            <person name="Santos F.R."/>
            <person name="Vidigal T.H.D.A."/>
            <person name="Brescovit A.D."/>
            <person name="Santos A.J."/>
        </authorList>
    </citation>
    <scope>NUCLEOTIDE SEQUENCE</scope>
    <source>
        <tissue evidence="1">Shoot tissue taken approximately 20 cm above the soil surface</tissue>
    </source>
</reference>
<reference evidence="1" key="2">
    <citation type="journal article" date="2015" name="Data Brief">
        <title>Shoot transcriptome of the giant reed, Arundo donax.</title>
        <authorList>
            <person name="Barrero R.A."/>
            <person name="Guerrero F.D."/>
            <person name="Moolhuijzen P."/>
            <person name="Goolsby J.A."/>
            <person name="Tidwell J."/>
            <person name="Bellgard S.E."/>
            <person name="Bellgard M.I."/>
        </authorList>
    </citation>
    <scope>NUCLEOTIDE SEQUENCE</scope>
    <source>
        <tissue evidence="1">Shoot tissue taken approximately 20 cm above the soil surface</tissue>
    </source>
</reference>
<organism evidence="1">
    <name type="scientific">Arundo donax</name>
    <name type="common">Giant reed</name>
    <name type="synonym">Donax arundinaceus</name>
    <dbReference type="NCBI Taxonomy" id="35708"/>
    <lineage>
        <taxon>Eukaryota</taxon>
        <taxon>Viridiplantae</taxon>
        <taxon>Streptophyta</taxon>
        <taxon>Embryophyta</taxon>
        <taxon>Tracheophyta</taxon>
        <taxon>Spermatophyta</taxon>
        <taxon>Magnoliopsida</taxon>
        <taxon>Liliopsida</taxon>
        <taxon>Poales</taxon>
        <taxon>Poaceae</taxon>
        <taxon>PACMAD clade</taxon>
        <taxon>Arundinoideae</taxon>
        <taxon>Arundineae</taxon>
        <taxon>Arundo</taxon>
    </lineage>
</organism>
<proteinExistence type="predicted"/>
<evidence type="ECO:0000313" key="1">
    <source>
        <dbReference type="EMBL" id="JAE26890.1"/>
    </source>
</evidence>
<protein>
    <submittedName>
        <fullName evidence="1">Uncharacterized protein</fullName>
    </submittedName>
</protein>